<protein>
    <submittedName>
        <fullName evidence="3">SDR family NAD(P)-dependent oxidoreductase</fullName>
        <ecNumber evidence="3">1.1.1.-</ecNumber>
    </submittedName>
</protein>
<evidence type="ECO:0000313" key="3">
    <source>
        <dbReference type="EMBL" id="MFC7352368.1"/>
    </source>
</evidence>
<gene>
    <name evidence="3" type="ORF">ACFQW9_17125</name>
</gene>
<keyword evidence="4" id="KW-1185">Reference proteome</keyword>
<evidence type="ECO:0000256" key="1">
    <source>
        <dbReference type="ARBA" id="ARBA00006484"/>
    </source>
</evidence>
<dbReference type="PANTHER" id="PTHR42760">
    <property type="entry name" value="SHORT-CHAIN DEHYDROGENASES/REDUCTASES FAMILY MEMBER"/>
    <property type="match status" value="1"/>
</dbReference>
<organism evidence="3 4">
    <name type="scientific">Streptomyces caviscabies</name>
    <dbReference type="NCBI Taxonomy" id="90079"/>
    <lineage>
        <taxon>Bacteria</taxon>
        <taxon>Bacillati</taxon>
        <taxon>Actinomycetota</taxon>
        <taxon>Actinomycetes</taxon>
        <taxon>Kitasatosporales</taxon>
        <taxon>Streptomycetaceae</taxon>
        <taxon>Streptomyces</taxon>
    </lineage>
</organism>
<dbReference type="GO" id="GO:0016491">
    <property type="term" value="F:oxidoreductase activity"/>
    <property type="evidence" value="ECO:0007669"/>
    <property type="project" value="UniProtKB-KW"/>
</dbReference>
<dbReference type="PRINTS" id="PR00081">
    <property type="entry name" value="GDHRDH"/>
</dbReference>
<evidence type="ECO:0000256" key="2">
    <source>
        <dbReference type="SAM" id="MobiDB-lite"/>
    </source>
</evidence>
<dbReference type="Gene3D" id="3.40.50.720">
    <property type="entry name" value="NAD(P)-binding Rossmann-like Domain"/>
    <property type="match status" value="1"/>
</dbReference>
<dbReference type="PANTHER" id="PTHR42760:SF50">
    <property type="entry name" value="SHORT-CHAIN DEHYDROGENASE-RELATED"/>
    <property type="match status" value="1"/>
</dbReference>
<dbReference type="PRINTS" id="PR00080">
    <property type="entry name" value="SDRFAMILY"/>
</dbReference>
<dbReference type="Pfam" id="PF13561">
    <property type="entry name" value="adh_short_C2"/>
    <property type="match status" value="1"/>
</dbReference>
<dbReference type="Proteomes" id="UP001596509">
    <property type="component" value="Unassembled WGS sequence"/>
</dbReference>
<name>A0ABW2MCU8_9ACTN</name>
<comment type="similarity">
    <text evidence="1">Belongs to the short-chain dehydrogenases/reductases (SDR) family.</text>
</comment>
<keyword evidence="3" id="KW-0560">Oxidoreductase</keyword>
<dbReference type="SUPFAM" id="SSF51735">
    <property type="entry name" value="NAD(P)-binding Rossmann-fold domains"/>
    <property type="match status" value="1"/>
</dbReference>
<feature type="region of interest" description="Disordered" evidence="2">
    <location>
        <begin position="1"/>
        <end position="23"/>
    </location>
</feature>
<dbReference type="InterPro" id="IPR036291">
    <property type="entry name" value="NAD(P)-bd_dom_sf"/>
</dbReference>
<proteinExistence type="inferred from homology"/>
<comment type="caution">
    <text evidence="3">The sequence shown here is derived from an EMBL/GenBank/DDBJ whole genome shotgun (WGS) entry which is preliminary data.</text>
</comment>
<evidence type="ECO:0000313" key="4">
    <source>
        <dbReference type="Proteomes" id="UP001596509"/>
    </source>
</evidence>
<dbReference type="RefSeq" id="WP_249626258.1">
    <property type="nucleotide sequence ID" value="NZ_JBHTCK010000004.1"/>
</dbReference>
<dbReference type="EC" id="1.1.1.-" evidence="3"/>
<accession>A0ABW2MCU8</accession>
<sequence length="279" mass="27363">MSSTASRVSSGSSSAPLSGTAPAAAPAAAPATVPTGLPPRAALVTGGSRGIGAAIALRLAQDGADVAVTYVQDEAAARAVVAKIEGFGRRGVALRCDAADADAAADAVHRAADALGRLDILVNNAGIGVLGPIAALAGPDVDRTLTVNVRAVFLACRAAAERLADGGRVISVGSALSRYAGGPGSTLYGLSKSALTGLTKPLARELGPRGITVNVIQPGAVDTDLNPADGPLAEGQRAANALGRFGTTEEIASLVAYLVSAEAGFITGTELVVDGGHAA</sequence>
<dbReference type="CDD" id="cd05233">
    <property type="entry name" value="SDR_c"/>
    <property type="match status" value="1"/>
</dbReference>
<dbReference type="InterPro" id="IPR002347">
    <property type="entry name" value="SDR_fam"/>
</dbReference>
<dbReference type="EMBL" id="JBHTCK010000004">
    <property type="protein sequence ID" value="MFC7352368.1"/>
    <property type="molecule type" value="Genomic_DNA"/>
</dbReference>
<reference evidence="4" key="1">
    <citation type="journal article" date="2019" name="Int. J. Syst. Evol. Microbiol.">
        <title>The Global Catalogue of Microorganisms (GCM) 10K type strain sequencing project: providing services to taxonomists for standard genome sequencing and annotation.</title>
        <authorList>
            <consortium name="The Broad Institute Genomics Platform"/>
            <consortium name="The Broad Institute Genome Sequencing Center for Infectious Disease"/>
            <person name="Wu L."/>
            <person name="Ma J."/>
        </authorList>
    </citation>
    <scope>NUCLEOTIDE SEQUENCE [LARGE SCALE GENOMIC DNA]</scope>
    <source>
        <strain evidence="4">ICMP 19430</strain>
    </source>
</reference>